<evidence type="ECO:0000313" key="1">
    <source>
        <dbReference type="EMBL" id="CAG7581633.1"/>
    </source>
</evidence>
<name>A0A8D9CCE8_9VIRU</name>
<gene>
    <name evidence="1" type="ORF">SLAVMIC_00939</name>
</gene>
<dbReference type="EMBL" id="OU342829">
    <property type="protein sequence ID" value="CAG7581633.1"/>
    <property type="molecule type" value="Genomic_DNA"/>
</dbReference>
<sequence length="130" mass="15543">MKVEYFNLDEHRRDIASKFDGSWKEIDNMLTRKIISKMLRIDIDHKYYEIHVDSETLSLFNEMSNFTPLCLDKKDNNAGAFGSMLGKTIFIHHNEHRYISLFNEMDEVARIYLIDRSVIREDRLKKLLNK</sequence>
<reference evidence="1" key="1">
    <citation type="submission" date="2021-06" db="EMBL/GenBank/DDBJ databases">
        <authorList>
            <person name="Gannon L."/>
            <person name="Redgwell R T."/>
            <person name="Michniewski S."/>
            <person name="Harrison D C."/>
            <person name="Millard A."/>
        </authorList>
    </citation>
    <scope>NUCLEOTIDE SEQUENCE</scope>
</reference>
<accession>A0A8D9CCE8</accession>
<organism evidence="1">
    <name type="scientific">uncultured marine phage</name>
    <dbReference type="NCBI Taxonomy" id="707152"/>
    <lineage>
        <taxon>Viruses</taxon>
        <taxon>environmental samples</taxon>
    </lineage>
</organism>
<protein>
    <submittedName>
        <fullName evidence="1">Uncharacterized protein</fullName>
    </submittedName>
</protein>
<proteinExistence type="predicted"/>